<evidence type="ECO:0000256" key="1">
    <source>
        <dbReference type="SAM" id="MobiDB-lite"/>
    </source>
</evidence>
<dbReference type="Proteomes" id="UP001500984">
    <property type="component" value="Unassembled WGS sequence"/>
</dbReference>
<organism evidence="2 3">
    <name type="scientific">Brevibacterium salitolerans</name>
    <dbReference type="NCBI Taxonomy" id="1403566"/>
    <lineage>
        <taxon>Bacteria</taxon>
        <taxon>Bacillati</taxon>
        <taxon>Actinomycetota</taxon>
        <taxon>Actinomycetes</taxon>
        <taxon>Micrococcales</taxon>
        <taxon>Brevibacteriaceae</taxon>
        <taxon>Brevibacterium</taxon>
    </lineage>
</organism>
<keyword evidence="3" id="KW-1185">Reference proteome</keyword>
<gene>
    <name evidence="2" type="ORF">GCM10009823_14710</name>
</gene>
<evidence type="ECO:0000313" key="3">
    <source>
        <dbReference type="Proteomes" id="UP001500984"/>
    </source>
</evidence>
<name>A0ABN2WN58_9MICO</name>
<evidence type="ECO:0000313" key="2">
    <source>
        <dbReference type="EMBL" id="GAA2095228.1"/>
    </source>
</evidence>
<accession>A0ABN2WN58</accession>
<feature type="compositionally biased region" description="Low complexity" evidence="1">
    <location>
        <begin position="82"/>
        <end position="102"/>
    </location>
</feature>
<reference evidence="2 3" key="1">
    <citation type="journal article" date="2019" name="Int. J. Syst. Evol. Microbiol.">
        <title>The Global Catalogue of Microorganisms (GCM) 10K type strain sequencing project: providing services to taxonomists for standard genome sequencing and annotation.</title>
        <authorList>
            <consortium name="The Broad Institute Genomics Platform"/>
            <consortium name="The Broad Institute Genome Sequencing Center for Infectious Disease"/>
            <person name="Wu L."/>
            <person name="Ma J."/>
        </authorList>
    </citation>
    <scope>NUCLEOTIDE SEQUENCE [LARGE SCALE GENOMIC DNA]</scope>
    <source>
        <strain evidence="2 3">JCM 15900</strain>
    </source>
</reference>
<dbReference type="EMBL" id="BAAAPZ010000004">
    <property type="protein sequence ID" value="GAA2095228.1"/>
    <property type="molecule type" value="Genomic_DNA"/>
</dbReference>
<sequence length="180" mass="18275">MPEGGSVSLSVSVPRARLSAMTEIVVRSPSGTLPSLALHGMEERFDDEALEGGARHAVRGDVSTLTWDAARAALTGTVRAAAGREAPGAHAEGGTRSGAGAPARREEPEARVLVQFTPVPCGEGLEYELTGSICTCGTGSDCAHASGVLHAFDLAARDLGPGADGSWERLEGAAGGRMGP</sequence>
<protein>
    <recommendedName>
        <fullName evidence="4">SWIM-type domain-containing protein</fullName>
    </recommendedName>
</protein>
<evidence type="ECO:0008006" key="4">
    <source>
        <dbReference type="Google" id="ProtNLM"/>
    </source>
</evidence>
<feature type="region of interest" description="Disordered" evidence="1">
    <location>
        <begin position="82"/>
        <end position="107"/>
    </location>
</feature>
<comment type="caution">
    <text evidence="2">The sequence shown here is derived from an EMBL/GenBank/DDBJ whole genome shotgun (WGS) entry which is preliminary data.</text>
</comment>
<proteinExistence type="predicted"/>